<dbReference type="Proteomes" id="UP000192220">
    <property type="component" value="Unplaced"/>
</dbReference>
<name>A0A2I4CHQ9_AUSLI</name>
<keyword evidence="3" id="KW-1185">Reference proteome</keyword>
<dbReference type="Gene3D" id="3.10.100.10">
    <property type="entry name" value="Mannose-Binding Protein A, subunit A"/>
    <property type="match status" value="1"/>
</dbReference>
<dbReference type="GO" id="GO:0030246">
    <property type="term" value="F:carbohydrate binding"/>
    <property type="evidence" value="ECO:0007669"/>
    <property type="project" value="UniProtKB-KW"/>
</dbReference>
<dbReference type="InterPro" id="IPR016186">
    <property type="entry name" value="C-type_lectin-like/link_sf"/>
</dbReference>
<dbReference type="SMART" id="SM00034">
    <property type="entry name" value="CLECT"/>
    <property type="match status" value="1"/>
</dbReference>
<keyword evidence="1" id="KW-0430">Lectin</keyword>
<dbReference type="PROSITE" id="PS50041">
    <property type="entry name" value="C_TYPE_LECTIN_2"/>
    <property type="match status" value="1"/>
</dbReference>
<dbReference type="Pfam" id="PF00059">
    <property type="entry name" value="Lectin_C"/>
    <property type="match status" value="1"/>
</dbReference>
<dbReference type="GeneID" id="106528806"/>
<evidence type="ECO:0000259" key="2">
    <source>
        <dbReference type="PROSITE" id="PS50041"/>
    </source>
</evidence>
<dbReference type="InParanoid" id="A0A2I4CHQ9"/>
<dbReference type="InterPro" id="IPR050111">
    <property type="entry name" value="C-type_lectin/snaclec_domain"/>
</dbReference>
<dbReference type="CDD" id="cd03590">
    <property type="entry name" value="CLECT_DC-SIGN_like"/>
    <property type="match status" value="1"/>
</dbReference>
<evidence type="ECO:0000256" key="1">
    <source>
        <dbReference type="ARBA" id="ARBA00022734"/>
    </source>
</evidence>
<dbReference type="InterPro" id="IPR001304">
    <property type="entry name" value="C-type_lectin-like"/>
</dbReference>
<dbReference type="InterPro" id="IPR033989">
    <property type="entry name" value="CD209-like_CTLD"/>
</dbReference>
<evidence type="ECO:0000313" key="4">
    <source>
        <dbReference type="RefSeq" id="XP_013879517.1"/>
    </source>
</evidence>
<evidence type="ECO:0000313" key="3">
    <source>
        <dbReference type="Proteomes" id="UP000192220"/>
    </source>
</evidence>
<dbReference type="PANTHER" id="PTHR22803">
    <property type="entry name" value="MANNOSE, PHOSPHOLIPASE, LECTIN RECEPTOR RELATED"/>
    <property type="match status" value="1"/>
</dbReference>
<organism evidence="3 4">
    <name type="scientific">Austrofundulus limnaeus</name>
    <name type="common">Annual killifish</name>
    <dbReference type="NCBI Taxonomy" id="52670"/>
    <lineage>
        <taxon>Eukaryota</taxon>
        <taxon>Metazoa</taxon>
        <taxon>Chordata</taxon>
        <taxon>Craniata</taxon>
        <taxon>Vertebrata</taxon>
        <taxon>Euteleostomi</taxon>
        <taxon>Actinopterygii</taxon>
        <taxon>Neopterygii</taxon>
        <taxon>Teleostei</taxon>
        <taxon>Neoteleostei</taxon>
        <taxon>Acanthomorphata</taxon>
        <taxon>Ovalentaria</taxon>
        <taxon>Atherinomorphae</taxon>
        <taxon>Cyprinodontiformes</taxon>
        <taxon>Rivulidae</taxon>
        <taxon>Austrofundulus</taxon>
    </lineage>
</organism>
<dbReference type="KEGG" id="alim:106528806"/>
<dbReference type="RefSeq" id="XP_013879517.1">
    <property type="nucleotide sequence ID" value="XM_014024063.1"/>
</dbReference>
<reference evidence="4" key="1">
    <citation type="submission" date="2025-08" db="UniProtKB">
        <authorList>
            <consortium name="RefSeq"/>
        </authorList>
    </citation>
    <scope>IDENTIFICATION</scope>
    <source>
        <strain evidence="4">Quisiro</strain>
        <tissue evidence="4">Liver</tissue>
    </source>
</reference>
<feature type="domain" description="C-type lectin" evidence="2">
    <location>
        <begin position="12"/>
        <end position="136"/>
    </location>
</feature>
<protein>
    <submittedName>
        <fullName evidence="4">C-type lectin domain family 4 member E</fullName>
    </submittedName>
</protein>
<dbReference type="InterPro" id="IPR016187">
    <property type="entry name" value="CTDL_fold"/>
</dbReference>
<sequence>MHLICEEGWEEHGGKSYKFLTSKASWEDSRSFCRDLGGDLVKIDSREEQEFLLERIKSKINDDEHVFWIGLTDSETEGTWLWVDGSPLDESFWIGGEPNNGVGLFGLRENCVALKRLELQSWNDQPCSSPARRICEISL</sequence>
<dbReference type="SUPFAM" id="SSF56436">
    <property type="entry name" value="C-type lectin-like"/>
    <property type="match status" value="1"/>
</dbReference>
<dbReference type="AlphaFoldDB" id="A0A2I4CHQ9"/>
<dbReference type="OrthoDB" id="2142683at2759"/>
<accession>A0A2I4CHQ9</accession>
<gene>
    <name evidence="4" type="primary">LOC106528806</name>
</gene>
<proteinExistence type="predicted"/>